<evidence type="ECO:0000313" key="3">
    <source>
        <dbReference type="Proteomes" id="UP000507470"/>
    </source>
</evidence>
<feature type="region of interest" description="Disordered" evidence="1">
    <location>
        <begin position="38"/>
        <end position="106"/>
    </location>
</feature>
<feature type="compositionally biased region" description="Polar residues" evidence="1">
    <location>
        <begin position="38"/>
        <end position="55"/>
    </location>
</feature>
<organism evidence="2 3">
    <name type="scientific">Mytilus coruscus</name>
    <name type="common">Sea mussel</name>
    <dbReference type="NCBI Taxonomy" id="42192"/>
    <lineage>
        <taxon>Eukaryota</taxon>
        <taxon>Metazoa</taxon>
        <taxon>Spiralia</taxon>
        <taxon>Lophotrochozoa</taxon>
        <taxon>Mollusca</taxon>
        <taxon>Bivalvia</taxon>
        <taxon>Autobranchia</taxon>
        <taxon>Pteriomorphia</taxon>
        <taxon>Mytilida</taxon>
        <taxon>Mytiloidea</taxon>
        <taxon>Mytilidae</taxon>
        <taxon>Mytilinae</taxon>
        <taxon>Mytilus</taxon>
    </lineage>
</organism>
<protein>
    <submittedName>
        <fullName evidence="2">Uncharacterized protein</fullName>
    </submittedName>
</protein>
<accession>A0A6J8ANV2</accession>
<evidence type="ECO:0000313" key="2">
    <source>
        <dbReference type="EMBL" id="CAC5370886.1"/>
    </source>
</evidence>
<sequence>MQQECLRVGEKDLAKEKPGLRSVYGVEDNGAKVDMVTNASESPRTGCTEHLNYNYSGDHRGENYQRYRGRGPIEGPLTGDFRDRGRTQNFGETGTEGQVPVTQVRPTNVDRKVRKRKRRRKAKFKEGVTGLRVSSSGSEVAKKEITDVPDTPVERWQSPDPKVKVKGVSSMVVQGQIEGTPVNWKIDTGAKSTFITNETFNLTNPSARGE</sequence>
<evidence type="ECO:0000256" key="1">
    <source>
        <dbReference type="SAM" id="MobiDB-lite"/>
    </source>
</evidence>
<feature type="compositionally biased region" description="Polar residues" evidence="1">
    <location>
        <begin position="87"/>
        <end position="106"/>
    </location>
</feature>
<keyword evidence="3" id="KW-1185">Reference proteome</keyword>
<gene>
    <name evidence="2" type="ORF">MCOR_9540</name>
</gene>
<proteinExistence type="predicted"/>
<name>A0A6J8ANV2_MYTCO</name>
<dbReference type="AlphaFoldDB" id="A0A6J8ANV2"/>
<dbReference type="Proteomes" id="UP000507470">
    <property type="component" value="Unassembled WGS sequence"/>
</dbReference>
<reference evidence="2 3" key="1">
    <citation type="submission" date="2020-06" db="EMBL/GenBank/DDBJ databases">
        <authorList>
            <person name="Li R."/>
            <person name="Bekaert M."/>
        </authorList>
    </citation>
    <scope>NUCLEOTIDE SEQUENCE [LARGE SCALE GENOMIC DNA]</scope>
    <source>
        <strain evidence="3">wild</strain>
    </source>
</reference>
<dbReference type="EMBL" id="CACVKT020001740">
    <property type="protein sequence ID" value="CAC5370886.1"/>
    <property type="molecule type" value="Genomic_DNA"/>
</dbReference>